<evidence type="ECO:0000313" key="6">
    <source>
        <dbReference type="EMBL" id="UNM96807.1"/>
    </source>
</evidence>
<dbReference type="Pfam" id="PF01476">
    <property type="entry name" value="LysM"/>
    <property type="match status" value="1"/>
</dbReference>
<proteinExistence type="predicted"/>
<evidence type="ECO:0000256" key="2">
    <source>
        <dbReference type="ARBA" id="ARBA00011901"/>
    </source>
</evidence>
<feature type="region of interest" description="Disordered" evidence="4">
    <location>
        <begin position="417"/>
        <end position="438"/>
    </location>
</feature>
<dbReference type="InterPro" id="IPR018392">
    <property type="entry name" value="LysM"/>
</dbReference>
<dbReference type="Gene3D" id="3.40.630.40">
    <property type="entry name" value="Zn-dependent exopeptidases"/>
    <property type="match status" value="1"/>
</dbReference>
<evidence type="ECO:0000259" key="5">
    <source>
        <dbReference type="PROSITE" id="PS51782"/>
    </source>
</evidence>
<dbReference type="InterPro" id="IPR036779">
    <property type="entry name" value="LysM_dom_sf"/>
</dbReference>
<feature type="domain" description="LysM" evidence="5">
    <location>
        <begin position="494"/>
        <end position="539"/>
    </location>
</feature>
<name>A0ABY3X1Q2_9GAMM</name>
<sequence length="540" mass="57836">MGRVMMCVEKKLRRGKGGIFAFLLLLTIALSNILFAATTVGTGRAENRNGELLVTFPLSQQIKFNSFRLQNPERLVVDIPNAQLQTKVTSLPITSAFVAGVRLGTQQGTDLRIVIDLRQGSIPASAAVVRGKLGYELVIAIGASAGSVRDDLAASGQTVVTQPQEIQVAKSVPKKNILIVLDPGHGGKDPGAHGKAGTREKDVVLQIAKTLQQKINREPNMKAIMTRDSDVFVPLRERVLFARRHKADMFISIHADAGSSKADGASVYILSTSGASSEAARLLARAENQSDLIGGVKISDKDNAIASMLLDLSQEATIESSNALGNHLLKKLSQHANLHKRQVERAGFAVLKAPDIPSVLVETGFISNPKEEQNLRSKKHQGRLADDILAGIKAYYKERPATELVYTTVVQRSDNSAAQVLTPSTPKAVGPSTGQQQPLPELVLESNSQTPASQDVVNQILQDAPPVPEMSIGVQFPEPSGPAIELISEGVQVKSYTTVRGDALSDVATKFKISEAALKKANNLPDNQLRVPVGTVLVIP</sequence>
<reference evidence="6 7" key="1">
    <citation type="submission" date="2022-03" db="EMBL/GenBank/DDBJ databases">
        <title>Ignatzschineria rhizosphaerae HR5S32.</title>
        <authorList>
            <person name="Sun J.Q."/>
            <person name="Feng J.Y."/>
        </authorList>
    </citation>
    <scope>NUCLEOTIDE SEQUENCE [LARGE SCALE GENOMIC DNA]</scope>
    <source>
        <strain evidence="6 7">HR5S32</strain>
    </source>
</reference>
<evidence type="ECO:0000256" key="4">
    <source>
        <dbReference type="SAM" id="MobiDB-lite"/>
    </source>
</evidence>
<dbReference type="InterPro" id="IPR002508">
    <property type="entry name" value="MurNAc-LAA_cat"/>
</dbReference>
<dbReference type="SUPFAM" id="SSF53187">
    <property type="entry name" value="Zn-dependent exopeptidases"/>
    <property type="match status" value="1"/>
</dbReference>
<dbReference type="SMART" id="SM00646">
    <property type="entry name" value="Ami_3"/>
    <property type="match status" value="1"/>
</dbReference>
<dbReference type="Pfam" id="PF11741">
    <property type="entry name" value="AMIN"/>
    <property type="match status" value="1"/>
</dbReference>
<dbReference type="CDD" id="cd02696">
    <property type="entry name" value="MurNAc-LAA"/>
    <property type="match status" value="1"/>
</dbReference>
<dbReference type="InterPro" id="IPR050695">
    <property type="entry name" value="N-acetylmuramoyl_amidase_3"/>
</dbReference>
<dbReference type="PROSITE" id="PS51782">
    <property type="entry name" value="LYSM"/>
    <property type="match status" value="1"/>
</dbReference>
<dbReference type="Gene3D" id="3.10.350.10">
    <property type="entry name" value="LysM domain"/>
    <property type="match status" value="1"/>
</dbReference>
<dbReference type="Gene3D" id="2.60.40.3500">
    <property type="match status" value="1"/>
</dbReference>
<keyword evidence="7" id="KW-1185">Reference proteome</keyword>
<dbReference type="SMART" id="SM00257">
    <property type="entry name" value="LysM"/>
    <property type="match status" value="1"/>
</dbReference>
<evidence type="ECO:0000313" key="7">
    <source>
        <dbReference type="Proteomes" id="UP000829542"/>
    </source>
</evidence>
<dbReference type="EC" id="3.5.1.28" evidence="2"/>
<dbReference type="Pfam" id="PF01520">
    <property type="entry name" value="Amidase_3"/>
    <property type="match status" value="1"/>
</dbReference>
<dbReference type="RefSeq" id="WP_242151109.1">
    <property type="nucleotide sequence ID" value="NZ_CP093379.1"/>
</dbReference>
<dbReference type="InterPro" id="IPR021731">
    <property type="entry name" value="AMIN_dom"/>
</dbReference>
<organism evidence="6 7">
    <name type="scientific">Ignatzschineria rhizosphaerae</name>
    <dbReference type="NCBI Taxonomy" id="2923279"/>
    <lineage>
        <taxon>Bacteria</taxon>
        <taxon>Pseudomonadati</taxon>
        <taxon>Pseudomonadota</taxon>
        <taxon>Gammaproteobacteria</taxon>
        <taxon>Cardiobacteriales</taxon>
        <taxon>Ignatzschineriaceae</taxon>
        <taxon>Ignatzschineria</taxon>
    </lineage>
</organism>
<dbReference type="CDD" id="cd00118">
    <property type="entry name" value="LysM"/>
    <property type="match status" value="1"/>
</dbReference>
<protein>
    <recommendedName>
        <fullName evidence="2">N-acetylmuramoyl-L-alanine amidase</fullName>
        <ecNumber evidence="2">3.5.1.28</ecNumber>
    </recommendedName>
</protein>
<accession>A0ABY3X1Q2</accession>
<gene>
    <name evidence="6" type="ORF">MMG00_02825</name>
</gene>
<dbReference type="EMBL" id="CP093379">
    <property type="protein sequence ID" value="UNM96807.1"/>
    <property type="molecule type" value="Genomic_DNA"/>
</dbReference>
<dbReference type="GO" id="GO:0008745">
    <property type="term" value="F:N-acetylmuramoyl-L-alanine amidase activity"/>
    <property type="evidence" value="ECO:0007669"/>
    <property type="project" value="UniProtKB-EC"/>
</dbReference>
<keyword evidence="3 6" id="KW-0378">Hydrolase</keyword>
<dbReference type="Proteomes" id="UP000829542">
    <property type="component" value="Chromosome"/>
</dbReference>
<dbReference type="PANTHER" id="PTHR30404:SF0">
    <property type="entry name" value="N-ACETYLMURAMOYL-L-ALANINE AMIDASE AMIC"/>
    <property type="match status" value="1"/>
</dbReference>
<evidence type="ECO:0000256" key="1">
    <source>
        <dbReference type="ARBA" id="ARBA00001561"/>
    </source>
</evidence>
<evidence type="ECO:0000256" key="3">
    <source>
        <dbReference type="ARBA" id="ARBA00022801"/>
    </source>
</evidence>
<comment type="catalytic activity">
    <reaction evidence="1">
        <text>Hydrolyzes the link between N-acetylmuramoyl residues and L-amino acid residues in certain cell-wall glycopeptides.</text>
        <dbReference type="EC" id="3.5.1.28"/>
    </reaction>
</comment>
<dbReference type="PANTHER" id="PTHR30404">
    <property type="entry name" value="N-ACETYLMURAMOYL-L-ALANINE AMIDASE"/>
    <property type="match status" value="1"/>
</dbReference>
<dbReference type="SUPFAM" id="SSF54106">
    <property type="entry name" value="LysM domain"/>
    <property type="match status" value="1"/>
</dbReference>